<evidence type="ECO:0000256" key="1">
    <source>
        <dbReference type="SAM" id="Phobius"/>
    </source>
</evidence>
<reference evidence="2 3" key="1">
    <citation type="journal article" date="2015" name="Nature">
        <title>rRNA introns, odd ribosomes, and small enigmatic genomes across a large radiation of phyla.</title>
        <authorList>
            <person name="Brown C.T."/>
            <person name="Hug L.A."/>
            <person name="Thomas B.C."/>
            <person name="Sharon I."/>
            <person name="Castelle C.J."/>
            <person name="Singh A."/>
            <person name="Wilkins M.J."/>
            <person name="Williams K.H."/>
            <person name="Banfield J.F."/>
        </authorList>
    </citation>
    <scope>NUCLEOTIDE SEQUENCE [LARGE SCALE GENOMIC DNA]</scope>
</reference>
<feature type="transmembrane region" description="Helical" evidence="1">
    <location>
        <begin position="7"/>
        <end position="27"/>
    </location>
</feature>
<evidence type="ECO:0000313" key="3">
    <source>
        <dbReference type="Proteomes" id="UP000034789"/>
    </source>
</evidence>
<gene>
    <name evidence="2" type="ORF">UY98_C0030G0016</name>
</gene>
<evidence type="ECO:0000313" key="2">
    <source>
        <dbReference type="EMBL" id="KKW46288.1"/>
    </source>
</evidence>
<protein>
    <submittedName>
        <fullName evidence="2">Uncharacterized protein</fullName>
    </submittedName>
</protein>
<proteinExistence type="predicted"/>
<sequence>MRHIYRIATANVMIALSFYCLGVFTVIEPTLGLAVWGVPTLIVIRGTVRGYRKGYRSARTRDGAYYSKSGWPLMAYGYCFFSGFEAGERQWKRDHRRN</sequence>
<accession>A0A0G1YS90</accession>
<keyword evidence="1" id="KW-0812">Transmembrane</keyword>
<keyword evidence="1" id="KW-1133">Transmembrane helix</keyword>
<dbReference type="AlphaFoldDB" id="A0A0G1YS90"/>
<keyword evidence="1" id="KW-0472">Membrane</keyword>
<name>A0A0G1YS90_9BACT</name>
<organism evidence="2 3">
    <name type="scientific">Candidatus Kaiserbacteria bacterium GW2011_GWA2_58_9</name>
    <dbReference type="NCBI Taxonomy" id="1618672"/>
    <lineage>
        <taxon>Bacteria</taxon>
        <taxon>Candidatus Kaiseribacteriota</taxon>
    </lineage>
</organism>
<dbReference type="Proteomes" id="UP000034789">
    <property type="component" value="Unassembled WGS sequence"/>
</dbReference>
<comment type="caution">
    <text evidence="2">The sequence shown here is derived from an EMBL/GenBank/DDBJ whole genome shotgun (WGS) entry which is preliminary data.</text>
</comment>
<dbReference type="EMBL" id="LCSD01000030">
    <property type="protein sequence ID" value="KKW46288.1"/>
    <property type="molecule type" value="Genomic_DNA"/>
</dbReference>
<feature type="transmembrane region" description="Helical" evidence="1">
    <location>
        <begin position="33"/>
        <end position="51"/>
    </location>
</feature>